<proteinExistence type="predicted"/>
<evidence type="ECO:0000313" key="1">
    <source>
        <dbReference type="EMBL" id="JAC35967.1"/>
    </source>
</evidence>
<reference evidence="1" key="1">
    <citation type="journal article" date="2014" name="BMC Genomics">
        <title>Characterizing the developmental transcriptome of the oriental fruit fly, Bactrocera dorsalis (Diptera: Tephritidae) through comparative genomic analysis with Drosophila melanogaster utilizing modENCODE datasets.</title>
        <authorList>
            <person name="Geib S.M."/>
            <person name="Calla B."/>
            <person name="Hall B."/>
            <person name="Hou S."/>
            <person name="Manoukis N.C."/>
        </authorList>
    </citation>
    <scope>NUCLEOTIDE SEQUENCE</scope>
    <source>
        <strain evidence="1">Punador</strain>
    </source>
</reference>
<feature type="non-terminal residue" evidence="1">
    <location>
        <position position="136"/>
    </location>
</feature>
<accession>A0A034V1E1</accession>
<dbReference type="EMBL" id="GAKP01022987">
    <property type="protein sequence ID" value="JAC35967.1"/>
    <property type="molecule type" value="Transcribed_RNA"/>
</dbReference>
<dbReference type="Pfam" id="PF07253">
    <property type="entry name" value="Gypsy"/>
    <property type="match status" value="1"/>
</dbReference>
<dbReference type="InterPro" id="IPR009882">
    <property type="entry name" value="Gypsy"/>
</dbReference>
<sequence>NNNQQLVINRNVFERIKNITDVSNSILKTLQNSNEFRTSLILPYKFKIDIIKEEIENINRVIHLTKANIINSFIISNEEAHKINDIFIEENIPFDSLEESLNFANIQIAMKQNLLIYVIKVPKTRNEFCNCILIKP</sequence>
<feature type="non-terminal residue" evidence="1">
    <location>
        <position position="1"/>
    </location>
</feature>
<dbReference type="OrthoDB" id="426882at2759"/>
<protein>
    <recommendedName>
        <fullName evidence="2">Retrovirus-related Env polyprotein from transposon gypsy</fullName>
    </recommendedName>
</protein>
<evidence type="ECO:0008006" key="2">
    <source>
        <dbReference type="Google" id="ProtNLM"/>
    </source>
</evidence>
<organism evidence="1">
    <name type="scientific">Bactrocera dorsalis</name>
    <name type="common">Oriental fruit fly</name>
    <name type="synonym">Dacus dorsalis</name>
    <dbReference type="NCBI Taxonomy" id="27457"/>
    <lineage>
        <taxon>Eukaryota</taxon>
        <taxon>Metazoa</taxon>
        <taxon>Ecdysozoa</taxon>
        <taxon>Arthropoda</taxon>
        <taxon>Hexapoda</taxon>
        <taxon>Insecta</taxon>
        <taxon>Pterygota</taxon>
        <taxon>Neoptera</taxon>
        <taxon>Endopterygota</taxon>
        <taxon>Diptera</taxon>
        <taxon>Brachycera</taxon>
        <taxon>Muscomorpha</taxon>
        <taxon>Tephritoidea</taxon>
        <taxon>Tephritidae</taxon>
        <taxon>Bactrocera</taxon>
        <taxon>Bactrocera</taxon>
    </lineage>
</organism>
<dbReference type="AlphaFoldDB" id="A0A034V1E1"/>
<name>A0A034V1E1_BACDO</name>